<dbReference type="PRINTS" id="PR00765">
    <property type="entry name" value="CRBOXYPTASEA"/>
</dbReference>
<evidence type="ECO:0000256" key="3">
    <source>
        <dbReference type="ARBA" id="ARBA00022670"/>
    </source>
</evidence>
<dbReference type="PANTHER" id="PTHR11705">
    <property type="entry name" value="PROTEASE FAMILY M14 CARBOXYPEPTIDASE A,B"/>
    <property type="match status" value="1"/>
</dbReference>
<gene>
    <name evidence="8" type="ORF">UFOPK2855_00944</name>
</gene>
<dbReference type="GO" id="GO:0008270">
    <property type="term" value="F:zinc ion binding"/>
    <property type="evidence" value="ECO:0007669"/>
    <property type="project" value="InterPro"/>
</dbReference>
<evidence type="ECO:0000256" key="6">
    <source>
        <dbReference type="ARBA" id="ARBA00023049"/>
    </source>
</evidence>
<reference evidence="8" key="1">
    <citation type="submission" date="2020-05" db="EMBL/GenBank/DDBJ databases">
        <authorList>
            <person name="Chiriac C."/>
            <person name="Salcher M."/>
            <person name="Ghai R."/>
            <person name="Kavagutti S V."/>
        </authorList>
    </citation>
    <scope>NUCLEOTIDE SEQUENCE</scope>
</reference>
<evidence type="ECO:0000256" key="2">
    <source>
        <dbReference type="ARBA" id="ARBA00005988"/>
    </source>
</evidence>
<organism evidence="8">
    <name type="scientific">freshwater metagenome</name>
    <dbReference type="NCBI Taxonomy" id="449393"/>
    <lineage>
        <taxon>unclassified sequences</taxon>
        <taxon>metagenomes</taxon>
        <taxon>ecological metagenomes</taxon>
    </lineage>
</organism>
<protein>
    <submittedName>
        <fullName evidence="8">Unannotated protein</fullName>
    </submittedName>
</protein>
<sequence length="560" mass="61978">MAINGYEFDRFLRYDEMVAWLNAIAAKYPKLISVESYGTSHLGRDLMLATITDTTTGAHNTKPAHWIDANIHATEVTGGAAALYIIQDLVEKFDTRDETVIEALRTRTFYIAPRVNPDGVEDALADKPLYHRSSVRAWPWRDGHLWPGLHPQDIDGDGKILTMRIADPDGGWIEHEQESRVMVAVGPLGAPKSKTRYRLIQEGLIENYDGFTIDQPRDPAGLDLNRNFPAGWGVNVLGSGDHPLSEPEVDSLVRAVKARPNVCGYNAFHTAGGFMLRPSSSKSDSKLPPVDLFFFKEFGKHSTPLTTYPVHSVFEDLTWDKSSVMGGAGDDWAYDHLGVYSWTTEFWDAVFHATGEHSSTDVWYVGPTVEQDLAVCKWSDTHAPNSYVNWYKFDHPQLGQVELGGADSFRIWSNAPSSKLRAEIANHAEVAVYQAMASPRLEIKHTKAESLGDDVWRVELGVANTGWLGTEVTRLARDHKLVLPITVEISGATTISCEARAKVGQLSGRAMFLLNGGAMSDGTPDRVMHSWIVRASRGAEVALIVRHPRCGEVSTTLKLN</sequence>
<accession>A0A6J6V072</accession>
<comment type="cofactor">
    <cofactor evidence="1">
        <name>Zn(2+)</name>
        <dbReference type="ChEBI" id="CHEBI:29105"/>
    </cofactor>
</comment>
<feature type="domain" description="Peptidase M14" evidence="7">
    <location>
        <begin position="10"/>
        <end position="369"/>
    </location>
</feature>
<dbReference type="InterPro" id="IPR000834">
    <property type="entry name" value="Peptidase_M14"/>
</dbReference>
<evidence type="ECO:0000256" key="5">
    <source>
        <dbReference type="ARBA" id="ARBA00022833"/>
    </source>
</evidence>
<dbReference type="SMART" id="SM00631">
    <property type="entry name" value="Zn_pept"/>
    <property type="match status" value="1"/>
</dbReference>
<keyword evidence="6" id="KW-0482">Metalloprotease</keyword>
<evidence type="ECO:0000313" key="8">
    <source>
        <dbReference type="EMBL" id="CAB4765186.1"/>
    </source>
</evidence>
<dbReference type="PANTHER" id="PTHR11705:SF143">
    <property type="entry name" value="SLL0236 PROTEIN"/>
    <property type="match status" value="1"/>
</dbReference>
<dbReference type="CDD" id="cd06905">
    <property type="entry name" value="M14-like"/>
    <property type="match status" value="1"/>
</dbReference>
<keyword evidence="5" id="KW-0862">Zinc</keyword>
<dbReference type="Gene3D" id="3.40.630.10">
    <property type="entry name" value="Zn peptidases"/>
    <property type="match status" value="1"/>
</dbReference>
<proteinExistence type="inferred from homology"/>
<name>A0A6J6V072_9ZZZZ</name>
<dbReference type="Pfam" id="PF00246">
    <property type="entry name" value="Peptidase_M14"/>
    <property type="match status" value="2"/>
</dbReference>
<dbReference type="SUPFAM" id="SSF53187">
    <property type="entry name" value="Zn-dependent exopeptidases"/>
    <property type="match status" value="1"/>
</dbReference>
<dbReference type="AlphaFoldDB" id="A0A6J6V072"/>
<evidence type="ECO:0000256" key="4">
    <source>
        <dbReference type="ARBA" id="ARBA00022801"/>
    </source>
</evidence>
<dbReference type="GO" id="GO:0006508">
    <property type="term" value="P:proteolysis"/>
    <property type="evidence" value="ECO:0007669"/>
    <property type="project" value="UniProtKB-KW"/>
</dbReference>
<dbReference type="EMBL" id="CAEZZK010000188">
    <property type="protein sequence ID" value="CAB4765186.1"/>
    <property type="molecule type" value="Genomic_DNA"/>
</dbReference>
<dbReference type="GO" id="GO:0005615">
    <property type="term" value="C:extracellular space"/>
    <property type="evidence" value="ECO:0007669"/>
    <property type="project" value="TreeGrafter"/>
</dbReference>
<dbReference type="PROSITE" id="PS52035">
    <property type="entry name" value="PEPTIDASE_M14"/>
    <property type="match status" value="1"/>
</dbReference>
<dbReference type="GO" id="GO:0004181">
    <property type="term" value="F:metallocarboxypeptidase activity"/>
    <property type="evidence" value="ECO:0007669"/>
    <property type="project" value="InterPro"/>
</dbReference>
<evidence type="ECO:0000256" key="1">
    <source>
        <dbReference type="ARBA" id="ARBA00001947"/>
    </source>
</evidence>
<keyword evidence="4" id="KW-0378">Hydrolase</keyword>
<evidence type="ECO:0000259" key="7">
    <source>
        <dbReference type="PROSITE" id="PS52035"/>
    </source>
</evidence>
<comment type="similarity">
    <text evidence="2">Belongs to the peptidase M14 family.</text>
</comment>
<keyword evidence="3" id="KW-0645">Protease</keyword>